<evidence type="ECO:0000313" key="3">
    <source>
        <dbReference type="RefSeq" id="XP_050559333.1"/>
    </source>
</evidence>
<dbReference type="GO" id="GO:0005634">
    <property type="term" value="C:nucleus"/>
    <property type="evidence" value="ECO:0007669"/>
    <property type="project" value="InterPro"/>
</dbReference>
<proteinExistence type="predicted"/>
<keyword evidence="2" id="KW-1185">Reference proteome</keyword>
<dbReference type="SUPFAM" id="SSF48371">
    <property type="entry name" value="ARM repeat"/>
    <property type="match status" value="2"/>
</dbReference>
<dbReference type="Proteomes" id="UP000829999">
    <property type="component" value="Chromosome 24"/>
</dbReference>
<gene>
    <name evidence="3" type="primary">LOC118279006</name>
</gene>
<organism evidence="2 3">
    <name type="scientific">Spodoptera frugiperda</name>
    <name type="common">Fall armyworm</name>
    <dbReference type="NCBI Taxonomy" id="7108"/>
    <lineage>
        <taxon>Eukaryota</taxon>
        <taxon>Metazoa</taxon>
        <taxon>Ecdysozoa</taxon>
        <taxon>Arthropoda</taxon>
        <taxon>Hexapoda</taxon>
        <taxon>Insecta</taxon>
        <taxon>Pterygota</taxon>
        <taxon>Neoptera</taxon>
        <taxon>Endopterygota</taxon>
        <taxon>Lepidoptera</taxon>
        <taxon>Glossata</taxon>
        <taxon>Ditrysia</taxon>
        <taxon>Noctuoidea</taxon>
        <taxon>Noctuidae</taxon>
        <taxon>Amphipyrinae</taxon>
        <taxon>Spodoptera</taxon>
    </lineage>
</organism>
<evidence type="ECO:0000313" key="2">
    <source>
        <dbReference type="Proteomes" id="UP000829999"/>
    </source>
</evidence>
<reference evidence="3" key="1">
    <citation type="submission" date="2025-08" db="UniProtKB">
        <authorList>
            <consortium name="RefSeq"/>
        </authorList>
    </citation>
    <scope>IDENTIFICATION</scope>
    <source>
        <tissue evidence="3">Whole larval tissue</tissue>
    </source>
</reference>
<dbReference type="GeneID" id="118279006"/>
<dbReference type="RefSeq" id="XP_050559333.1">
    <property type="nucleotide sequence ID" value="XM_050703376.1"/>
</dbReference>
<protein>
    <submittedName>
        <fullName evidence="3">Uncharacterized protein LOC118279006</fullName>
    </submittedName>
</protein>
<dbReference type="InterPro" id="IPR016024">
    <property type="entry name" value="ARM-type_fold"/>
</dbReference>
<accession>A0A9R0F3W3</accession>
<name>A0A9R0F3W3_SPOFR</name>
<sequence length="2289" mass="259680">MLEAHLHATGDNDDASSSATIAASCVAECCSFLNGIMESWDAVVTSYPEHPAPIHYAKAVRTASIIIADDLAPFETEWLTKTLLFKPVHLFETIKSKEKRKNEEWVKYIADSFKLLSKLVECYWDALENYSQELVELCSLSFDAQTRKEAILCLLKVLKRPSVVLTDEFVENVISAFTSAKDCKAPLAELIGALCKYFPEMVTTENRYEVIWKKYLGTLKTDKGLTNALLVSLLRGVDDLLTTFGEHLDIEELESFYRDASVSAQKKYTLKAFEVLISILKHHAGLFQRVLVGDTAIRNYLWTVDKMYAMEALIKIYQVILPLMDDNNARDVISSEIKPRIATGSVLVKHTALKVMMQATAGQPGEEMVLSSGIDLEYQLRTKRVDYDEAATIAWCIESNLANSGNMLLTAIMFYDNLPTNRKRDIVVNGIFKASDDVRKAALVLLLNLSVQEGLDKYIDVWRRILDNSTGPDLGKAVMIFKEIVHHILRDLATTIGNEEKSYTDVKPILSVLGVILSLQQTEHSTPKWCHSIIPSLVHLAMFYRQEPVEMIQHTADDEMPYEEVFKDGTVYKTLLTIMTTDRQAVCDGTLSSFHGIFSQEGVDYKVLTKILANLTAVIEENSSSLDRRQLSLVINQIERLKYKIVLDSKDARTFQKDVIIFLAKYGQMCLQGSFSEDIYTLKLKDKVYFDIPNILQGFTLKIDLQRILQLCLSRGETDALYCLLLILTASLRDRPDPGLQEATIRVIHEIFRTTSGKSETDIDVYPALFMCNTTACVQSIIKGITEELNPQVRRKLSEHLQVVITQDPGSEAAGELLNVVAEHTSFIIARDKEPISLPDLDILRAFLQSILDNNALITEYLPKIIIYTSTKRDATDMFEKASDLIVEKIDLFTEDQILELIKKLIESYSLNLLNTELIIKNVVNFIKRVFEIKEIVSKNIIDISLSMLPALTVISPQFSHLVTLLVYLNRTFEFDNGLRRMLVEFENWKILEQLSMMEIFEENNVNAGFLFLCEFADQLLEFSTEKTYKCLGLLIQNVSPQFTITLKNNITKCLSVYQRKQALIPIKENIQNWFTKNYNIDELTSLIKKWFKGVNPEELIDDIEKRESFANFTKDVSVKIHALKIFTEYFEFEFDSKKLTLISIENIHAKDELSKIFLTDLLSVCEKKLSAEDFSLLLGMENDFLKEYVGVYFKRVVSKPYVVREDQCHILIDAMNYFATAFDKNCYQDVLDFINYLWPALQNSSNFEGKLSVLTNVLSLPETVDLACPPVAWAETLLSAEESSLEDKIKILSALPAGQQFSSLYRSFASNLPVRVSEMQANEKFVPAFRALLDSLAINGDKTLLDIVLTLAKGDETKGWWDHAFAACMKSLAAKEDIEIFNMVYKTAVGRTMNFSNRILLPLLRHTSRKFLENFLCTIINDLLSTLKTVVKGSSQSEDYKRRLIQYAITFNILKIAFDKLSSAQLEKGVLNERAGSPKPWHFLQTVCCYCMAVRDAVKQSENPSEASDELKSTYLWFHTSYYNCLSAALCRRQLTKKFSAKLFDVHAWDDLVDKQAVYPFHLKSYVRSRDSVRPARRALDSLATTSSFTGTLRSAIFLNTLSDNPLYYDLIPNEEEQDEEDDAPLEFEDSILNAHGCLSTMTYLLEHVSRLEYHEWRESVVSALSDGDVHINVKWMIAQAICNASEELKPHATALCPALFELIAYTARSTNDSEHRVLNNLHIDILTTIIKWDLKDLVPPPNVTKCAHYLIYTCLENQSQYYIHKRLLDTLNGLLKLYGQHIRVDWNLFQDCSQDLQKSPILPILERLLKNGVLYGVSDLLSAIFALDAKDWLNNGTKLYEVVGLALSRERNSAFTENLDKFWRILASVRRNGNVGSYVKMLYYAQKSCPQCCDADNLRIITGIAASKIEKAKCLAIISTYLEHLSVDNFAHITDLIGLKELFDSEFRVEAMKIARNGLKCADSRLKSEILNGLEHNCQSSSVPVRKEAFNVFLKAFQDLVKPEATEAEAPAAKRIALDNSPILSIIDSANSLDREVVKMVSDGMFDRDLVVAREVCDGVQECLSEDLEMRFAELFYIIVYQRSLTENNSHFSTYGSKLIEILFSGLRQKDTFKQLKLSNKGLSPSIHTGFGNSAVPQTMSIGTVLRSGLTYRSRHKAPEKRQIDLEMPITDIIEVFIKVSKINSQICQELCVQIMKCLAQTGGSRFDLGSVMAKYLSDIIKKPFCLTPLVLEACRIFINDISIGRFLDSVKCLKQSVHNSEGYLYTNVLFEDLLTRCGDESLITFG</sequence>
<dbReference type="OrthoDB" id="431717at2759"/>
<dbReference type="GO" id="GO:0006303">
    <property type="term" value="P:double-strand break repair via nonhomologous end joining"/>
    <property type="evidence" value="ECO:0007669"/>
    <property type="project" value="InterPro"/>
</dbReference>
<feature type="domain" description="DNA-dependent protein kinase catalytic subunit CC3" evidence="1">
    <location>
        <begin position="1391"/>
        <end position="1740"/>
    </location>
</feature>
<evidence type="ECO:0000259" key="1">
    <source>
        <dbReference type="SMART" id="SM01344"/>
    </source>
</evidence>
<dbReference type="Pfam" id="PF08163">
    <property type="entry name" value="DNAPKcs_CC3"/>
    <property type="match status" value="1"/>
</dbReference>
<dbReference type="InterPro" id="IPR012582">
    <property type="entry name" value="DNAPKcs_CC3"/>
</dbReference>
<dbReference type="SMART" id="SM01344">
    <property type="entry name" value="NUC194"/>
    <property type="match status" value="1"/>
</dbReference>